<evidence type="ECO:0000313" key="2">
    <source>
        <dbReference type="WBParaSite" id="PTRK_0000718600.1"/>
    </source>
</evidence>
<dbReference type="Proteomes" id="UP000038045">
    <property type="component" value="Unplaced"/>
</dbReference>
<organism evidence="1 2">
    <name type="scientific">Parastrongyloides trichosuri</name>
    <name type="common">Possum-specific nematode worm</name>
    <dbReference type="NCBI Taxonomy" id="131310"/>
    <lineage>
        <taxon>Eukaryota</taxon>
        <taxon>Metazoa</taxon>
        <taxon>Ecdysozoa</taxon>
        <taxon>Nematoda</taxon>
        <taxon>Chromadorea</taxon>
        <taxon>Rhabditida</taxon>
        <taxon>Tylenchina</taxon>
        <taxon>Panagrolaimomorpha</taxon>
        <taxon>Strongyloidoidea</taxon>
        <taxon>Strongyloididae</taxon>
        <taxon>Parastrongyloides</taxon>
    </lineage>
</organism>
<protein>
    <submittedName>
        <fullName evidence="2">SET domain-containing protein</fullName>
    </submittedName>
</protein>
<keyword evidence="1" id="KW-1185">Reference proteome</keyword>
<proteinExistence type="predicted"/>
<dbReference type="WBParaSite" id="PTRK_0000718600.1">
    <property type="protein sequence ID" value="PTRK_0000718600.1"/>
    <property type="gene ID" value="PTRK_0000718600"/>
</dbReference>
<dbReference type="AlphaFoldDB" id="A0A0N4ZH22"/>
<name>A0A0N4ZH22_PARTI</name>
<sequence>MKNTEEPDNKKARLVLTTDKPSTNLEDIESKNTNISTFFDSDTKKRSKSEGIYKFYTNILSMNGNFVNVDGKEIEKTDEKVSDIKKLDNIKPNCDDQSSITVNNGEKISTNGKDLLEHKIVTNFMNYPTIEVKKAIKFNEVPNYLLTPGYITEETICKDIPKNIKEDVTFAIEGALVIDSNWNIDDGYIGKQCFIDKKRYKYKLNEKTGKPEKIESYKLGNVGIRHARLNIEKNAFIIERRQWLLYQKNSNERLKLVKKIYIAYKTPPNFPNIALLSYGWYDNFNTKKFISHLETMDLLEKNLLPKVIKKEDPYFPSIDSIRYFRKWPLYSHQEITPEEAYSIVLMKKEISNDLICHSVPQCYGDIGTFIIDNVHLTDPILQRLDDGHDNWGGSNDVNIKYFKFDTENKQILQLNIRSDVPSRLINFDVKLYCRICRNNRGNGSFVRKMYLYFIRDWKKVAKCLPIVVVTYSFDEIDESIFDYADSLPPMICETRKYINVDESPDGFNRDNMMM</sequence>
<evidence type="ECO:0000313" key="1">
    <source>
        <dbReference type="Proteomes" id="UP000038045"/>
    </source>
</evidence>
<reference evidence="2" key="1">
    <citation type="submission" date="2017-02" db="UniProtKB">
        <authorList>
            <consortium name="WormBaseParasite"/>
        </authorList>
    </citation>
    <scope>IDENTIFICATION</scope>
</reference>
<accession>A0A0N4ZH22</accession>